<accession>A0A177ATL6</accession>
<evidence type="ECO:0000256" key="3">
    <source>
        <dbReference type="ARBA" id="ARBA00022692"/>
    </source>
</evidence>
<comment type="similarity">
    <text evidence="2 6">Belongs to the mitochondrial carrier (TC 2.A.29) family.</text>
</comment>
<name>A0A177ATL6_9BILA</name>
<keyword evidence="6" id="KW-0813">Transport</keyword>
<evidence type="ECO:0000256" key="5">
    <source>
        <dbReference type="PROSITE-ProRule" id="PRU00282"/>
    </source>
</evidence>
<gene>
    <name evidence="7" type="ORF">A3Q56_07716</name>
</gene>
<keyword evidence="3 5" id="KW-0812">Transmembrane</keyword>
<proteinExistence type="inferred from homology"/>
<dbReference type="Proteomes" id="UP000078046">
    <property type="component" value="Unassembled WGS sequence"/>
</dbReference>
<evidence type="ECO:0000256" key="1">
    <source>
        <dbReference type="ARBA" id="ARBA00004141"/>
    </source>
</evidence>
<protein>
    <submittedName>
        <fullName evidence="7">Uncharacterized protein</fullName>
    </submittedName>
</protein>
<keyword evidence="8" id="KW-1185">Reference proteome</keyword>
<dbReference type="InterPro" id="IPR023395">
    <property type="entry name" value="MCP_dom_sf"/>
</dbReference>
<dbReference type="GO" id="GO:0016020">
    <property type="term" value="C:membrane"/>
    <property type="evidence" value="ECO:0007669"/>
    <property type="project" value="UniProtKB-SubCell"/>
</dbReference>
<dbReference type="InterPro" id="IPR018108">
    <property type="entry name" value="MCP_transmembrane"/>
</dbReference>
<dbReference type="SUPFAM" id="SSF103506">
    <property type="entry name" value="Mitochondrial carrier"/>
    <property type="match status" value="1"/>
</dbReference>
<comment type="caution">
    <text evidence="7">The sequence shown here is derived from an EMBL/GenBank/DDBJ whole genome shotgun (WGS) entry which is preliminary data.</text>
</comment>
<feature type="repeat" description="Solcar" evidence="5">
    <location>
        <begin position="4"/>
        <end position="97"/>
    </location>
</feature>
<dbReference type="EMBL" id="LWCA01001745">
    <property type="protein sequence ID" value="OAF64574.1"/>
    <property type="molecule type" value="Genomic_DNA"/>
</dbReference>
<dbReference type="Pfam" id="PF00153">
    <property type="entry name" value="Mito_carr"/>
    <property type="match status" value="1"/>
</dbReference>
<comment type="subcellular location">
    <subcellularLocation>
        <location evidence="1">Membrane</location>
        <topology evidence="1">Multi-pass membrane protein</topology>
    </subcellularLocation>
</comment>
<dbReference type="Gene3D" id="1.50.40.10">
    <property type="entry name" value="Mitochondrial carrier domain"/>
    <property type="match status" value="1"/>
</dbReference>
<organism evidence="7 8">
    <name type="scientific">Intoshia linei</name>
    <dbReference type="NCBI Taxonomy" id="1819745"/>
    <lineage>
        <taxon>Eukaryota</taxon>
        <taxon>Metazoa</taxon>
        <taxon>Spiralia</taxon>
        <taxon>Lophotrochozoa</taxon>
        <taxon>Mesozoa</taxon>
        <taxon>Orthonectida</taxon>
        <taxon>Rhopaluridae</taxon>
        <taxon>Intoshia</taxon>
    </lineage>
</organism>
<dbReference type="OrthoDB" id="18574at2759"/>
<keyword evidence="4 5" id="KW-0472">Membrane</keyword>
<evidence type="ECO:0000256" key="2">
    <source>
        <dbReference type="ARBA" id="ARBA00006375"/>
    </source>
</evidence>
<dbReference type="AlphaFoldDB" id="A0A177ATL6"/>
<evidence type="ECO:0000313" key="7">
    <source>
        <dbReference type="EMBL" id="OAF64574.1"/>
    </source>
</evidence>
<sequence length="104" mass="12228">MFVINVETKFLPFTRTCRVNSESNQVKKRYQVQNTDNVSNTKLYWKRKRIKNLGLFIKTMLKEEGFQSFFKGMSTTLLKSSIASGVIFTSYSWIHKMLNQDCDI</sequence>
<dbReference type="PROSITE" id="PS50920">
    <property type="entry name" value="SOLCAR"/>
    <property type="match status" value="1"/>
</dbReference>
<evidence type="ECO:0000256" key="4">
    <source>
        <dbReference type="ARBA" id="ARBA00023136"/>
    </source>
</evidence>
<evidence type="ECO:0000313" key="8">
    <source>
        <dbReference type="Proteomes" id="UP000078046"/>
    </source>
</evidence>
<reference evidence="7 8" key="1">
    <citation type="submission" date="2016-04" db="EMBL/GenBank/DDBJ databases">
        <title>The genome of Intoshia linei affirms orthonectids as highly simplified spiralians.</title>
        <authorList>
            <person name="Mikhailov K.V."/>
            <person name="Slusarev G.S."/>
            <person name="Nikitin M.A."/>
            <person name="Logacheva M.D."/>
            <person name="Penin A."/>
            <person name="Aleoshin V."/>
            <person name="Panchin Y.V."/>
        </authorList>
    </citation>
    <scope>NUCLEOTIDE SEQUENCE [LARGE SCALE GENOMIC DNA]</scope>
    <source>
        <strain evidence="7">Intl2013</strain>
        <tissue evidence="7">Whole animal</tissue>
    </source>
</reference>
<evidence type="ECO:0000256" key="6">
    <source>
        <dbReference type="RuleBase" id="RU000488"/>
    </source>
</evidence>